<dbReference type="Pfam" id="PF07562">
    <property type="entry name" value="NCD3G"/>
    <property type="match status" value="3"/>
</dbReference>
<keyword evidence="19" id="KW-1185">Reference proteome</keyword>
<dbReference type="SUPFAM" id="SSF53822">
    <property type="entry name" value="Periplasmic binding protein-like I"/>
    <property type="match status" value="3"/>
</dbReference>
<feature type="transmembrane region" description="Helical" evidence="16">
    <location>
        <begin position="534"/>
        <end position="551"/>
    </location>
</feature>
<evidence type="ECO:0000256" key="11">
    <source>
        <dbReference type="ARBA" id="ARBA00023224"/>
    </source>
</evidence>
<feature type="transmembrane region" description="Helical" evidence="16">
    <location>
        <begin position="1499"/>
        <end position="1516"/>
    </location>
</feature>
<comment type="similarity">
    <text evidence="12">Belongs to the G-protein coupled receptor 3 family. TAS1R subfamily.</text>
</comment>
<dbReference type="GO" id="GO:0050916">
    <property type="term" value="P:sensory perception of sweet taste"/>
    <property type="evidence" value="ECO:0007669"/>
    <property type="project" value="TreeGrafter"/>
</dbReference>
<evidence type="ECO:0000256" key="15">
    <source>
        <dbReference type="SAM" id="MobiDB-lite"/>
    </source>
</evidence>
<feature type="transmembrane region" description="Helical" evidence="16">
    <location>
        <begin position="1608"/>
        <end position="1628"/>
    </location>
</feature>
<feature type="coiled-coil region" evidence="14">
    <location>
        <begin position="2758"/>
        <end position="2920"/>
    </location>
</feature>
<evidence type="ECO:0000256" key="7">
    <source>
        <dbReference type="ARBA" id="ARBA00023054"/>
    </source>
</evidence>
<feature type="coiled-coil region" evidence="14">
    <location>
        <begin position="731"/>
        <end position="805"/>
    </location>
</feature>
<feature type="transmembrane region" description="Helical" evidence="16">
    <location>
        <begin position="2588"/>
        <end position="2605"/>
    </location>
</feature>
<feature type="transmembrane region" description="Helical" evidence="16">
    <location>
        <begin position="2544"/>
        <end position="2567"/>
    </location>
</feature>
<feature type="transmembrane region" description="Helical" evidence="16">
    <location>
        <begin position="1544"/>
        <end position="1569"/>
    </location>
</feature>
<keyword evidence="6" id="KW-0297">G-protein coupled receptor</keyword>
<feature type="transmembrane region" description="Helical" evidence="16">
    <location>
        <begin position="1936"/>
        <end position="1954"/>
    </location>
</feature>
<keyword evidence="8 16" id="KW-0472">Membrane</keyword>
<feature type="coiled-coil region" evidence="14">
    <location>
        <begin position="3054"/>
        <end position="3113"/>
    </location>
</feature>
<feature type="transmembrane region" description="Helical" evidence="16">
    <location>
        <begin position="456"/>
        <end position="478"/>
    </location>
</feature>
<feature type="coiled-coil region" evidence="14">
    <location>
        <begin position="2946"/>
        <end position="2973"/>
    </location>
</feature>
<evidence type="ECO:0000256" key="16">
    <source>
        <dbReference type="SAM" id="Phobius"/>
    </source>
</evidence>
<gene>
    <name evidence="18" type="primary">Tas1r3_1</name>
    <name evidence="18" type="ORF">N1851_029892</name>
</gene>
<dbReference type="FunFam" id="3.40.50.2300:FF:000016">
    <property type="entry name" value="Taste 1 receptor member 2"/>
    <property type="match status" value="3"/>
</dbReference>
<feature type="transmembrane region" description="Helical" evidence="16">
    <location>
        <begin position="1455"/>
        <end position="1478"/>
    </location>
</feature>
<dbReference type="GO" id="GO:0004930">
    <property type="term" value="F:G protein-coupled receptor activity"/>
    <property type="evidence" value="ECO:0007669"/>
    <property type="project" value="UniProtKB-KW"/>
</dbReference>
<dbReference type="InterPro" id="IPR028082">
    <property type="entry name" value="Peripla_BP_I"/>
</dbReference>
<evidence type="ECO:0000256" key="13">
    <source>
        <dbReference type="ARBA" id="ARBA00040705"/>
    </source>
</evidence>
<feature type="transmembrane region" description="Helical" evidence="16">
    <location>
        <begin position="1421"/>
        <end position="1443"/>
    </location>
</feature>
<feature type="transmembrane region" description="Helical" evidence="16">
    <location>
        <begin position="2510"/>
        <end position="2532"/>
    </location>
</feature>
<evidence type="ECO:0000256" key="14">
    <source>
        <dbReference type="SAM" id="Coils"/>
    </source>
</evidence>
<feature type="domain" description="G-protein coupled receptors family 3 profile" evidence="17">
    <location>
        <begin position="424"/>
        <end position="677"/>
    </location>
</feature>
<dbReference type="FunFam" id="2.10.50.30:FF:000004">
    <property type="entry name" value="Taste receptor type 1 member 3-like protein"/>
    <property type="match status" value="3"/>
</dbReference>
<dbReference type="PANTHER" id="PTHR24061:SF435">
    <property type="entry name" value="TASTE RECEPTOR TYPE 1 MEMBER 3"/>
    <property type="match status" value="1"/>
</dbReference>
<evidence type="ECO:0000256" key="3">
    <source>
        <dbReference type="ARBA" id="ARBA00022692"/>
    </source>
</evidence>
<dbReference type="InterPro" id="IPR001828">
    <property type="entry name" value="ANF_lig-bd_rcpt"/>
</dbReference>
<dbReference type="Gene3D" id="2.10.50.30">
    <property type="entry name" value="GPCR, family 3, nine cysteines domain"/>
    <property type="match status" value="3"/>
</dbReference>
<dbReference type="InterPro" id="IPR000337">
    <property type="entry name" value="GPCR_3"/>
</dbReference>
<sequence>MRELVDPLVNTPPSKRVFKISYRATSTKFSDNELYPSFMRTVPDVHMEALAVVQLLQKFDWNWVALVGSDDEYGQQSLQEVTSLSQNTTICIAFKSLIPVYKDPYKENKIILDNIVITKVGVVIVSSLPTYTKVFFQEVIKRNMTAVWIATTAWALSPELSSLRNIHTIGTVIGFRFSNQKLPLFTSYAEELFTRMSKETKDGPESTPGPTHPKHPCPQCENFSPANMSLVEDPYLEHAAFSVYAAIYSVAHALHTMLNCNVSSCMWGEDSKVYPWQLLKALKNTSFDLNGEHMEFDSSGNPYIGYTMVEWVWENRSWDYKDVGYFNRTLTLNESLLTWHTDNSVVPLSTCSSDCRAGQVRRVKGFHSCCYNCINCMAGTFQEKIDDIQCKKCPKGQWSLVQSTNCTDPTFEYLSWSQPESLGLMLAAAAVLIVGHSSVGVLFLKHRGTPLVRASGGALSGLGLLCLSASCLSLVLFLGPPGNMVCRLQMPLNSILPTVALATITILSLEMFYLTEFPEMAVSHLDSLKRTEGWLVLACCCVQAGICGWFTQTVPLLSQYLDDMDIHFVREFLACPVELLGLGLIQGFNVGLALVSFMCTFMAVKPLHQYNLARDITFSTLFYCVIWVIFIPIYTSLSDKFKSIVYMTFSLGSNMGLVAAYYFPKCHLLLKKPELNTPEYFWLQQQHWKSLYDFFYPIYCLIDVYWFLADTEMGKLQRQFRIMDGDRQAYTLQSQELIRKQRQEIEKLKKEQEELQCNLGVSENVLRRRQEGQDSRKLRSLLEDRDALKEELAQENECQRELQKEVPGLSISNIIRMAVAFNLLVLCWVFGLASGNNSTEWFRNISTNLFNLPGDIVLGGLFPINTLTSNLSDRIKPSDLACERLNPQELGIALVMKYTVDEINAKQLLLPGIKLGYEIFDMCSQSAVLVKSTMFFLSDKVTGELPVGCNYTDYEPRVAAIIGPLTSEMVTVIGTLLGFFLMPQISYRATSTKFSDNELYPSFMRMVPDVHMEALAIVQLLQKFDWNWVALVGSNDEYGRQSLQEVSSLSQNTTICIAFKSLIPVYNDPYKEIKIILDNIVITKVGVVIVSSLPTYTKVFFQEVIKRNMTAVWIATTAWALSPELSSLRNIHTIGTVIGFRFSNQKLPLFTSYAEELFTRMSKETKDGPESTPGPTHPKHPCPQCENFSPANMSLVEDPYIQHNAFSVYAAIYSVAHALHTMLNCTVSSCMWGEDSKVYPWQLLKALKNTSFDLNGEHMKFDSSGNPYIGYTMVEWVWENRSWDYKDVGYFNRTLSLNESFLTWHTDNSVVPLSTCSSDCRAGQVHRVKGFHSCCYDCINCMAGTFQEKIDDIQCKKCPKGQWSLVQSTNCTDPTFEYLSWSQPESLGLMLAAAAVLIVGHGSVGVLFLKHRGTPLVRASGGALSGLGLLCLSANCLSLMLFLGPPGNMVCRLQMPLNSILPTVALATITILSLEMFYLTEFPEKAISHLDSIKRAEGWLVLACCCVQAGICGWFTQTVPLLSQYLDDMDIHFVREFLACPVELLGLGLIQGFNVGLALVSFMCTFMAVKPLHQYNLARDITFSTLFYCVIWVIFIPIYTSLSDKFKSIVYMTFSLGSNMGLVAAYYFPKCHLLLKKPELNTPEYFYQPAAPTQISDTDIDGIGLQQQHWKSLYDFFYPIYCLIDVYWFLAETEMGKLQRQFRIMDGDRQAYTLQSQELIRKQWQEIEKLKKEQEELQCNLGVSENVSRRWQEGQDSHKLRSLLEDRDALKEELAQENECQRELQKEVPGLSISNIIVCLSDLLSVMRTLHGSVVVKRELSRKAKLSIYQSIYVPALTYGHELWVMTERTRSRVQAAEMSFLRRVAGLSLRDRVRSSVIREELGVDPLFLRVERSQMRWLGHLVRMPPGRLPGEVFRARPTGRRPRGKPRTRWRDYRMAVAFNLLVLCWVFGLASGNNSTEWFRNISTNLFNLPGDIVLGGLFPINTLTSNLSDRIKPSDLACERLNPQGLGTALVMKYTSTMFLLSDKVTGELPVGCNYTDYEPRVAAIIGPRTSEMVTVTGNLLGFFLMPQISYGATSTKFSDNELYPSFMRTVPDVKMQALTIVHLLQKFDWNWVALVGSDDEYGRQGLEEVYSLSQNTTICIAFKGLIPVYNDPYKEIKIILDNIVITKVGVVVVFSVPEHINVFFQEVIKRNMTAVWIASTAWVLSHELTTLPNIHTIGTVIGFRYNTPHPPLFTSYAEELFTRMSKETKDGPESTPGPTHPKHPCPQCENFSPANMSLVEDPYLQHTAFAVYTAIYSVAHALHTMLNCNVSSCMWGEDSKVYPWQLLKALKNTSFDLNGEHIEFDSSGNPYVGYIMVEWVWENRSWDYKDVGYFNRTLSLNESFLTWHTDNSVVPLSTCSSDCRAGQVRRVKGSNSCCYDCINCMAGTFQEKNDDIQCKKCPKGQWSLVQSTNCTDPTFEYLSWSQPESLGLMLAAAAVLIVGHGSVGVLFLKHRGTPLVRASGGALSGLGLLCLSANCLSLMLFLGPPGNMVCRLQMPLNSILPTVALATITILSLEMFYLTEFPEMAASHLDSIKRAEGWLVLACCCVQAGICGWFTQTVPLLSQYLDDMDIHFVREFLACPVELLGLGLIQGFNVGLALVSFMCTFMAVKPLHQYNLARDITFSTLFYCVIWVIFIPIYTSLSDKFKSIVYMTLSLGSNMGLVAAYYFPKCHLLLKKPELNTPEYFSETEMGKLQRQFRIMDGDRQAYTLQSQELIRKQRQEIEKLKKEQEELQCNLGVSENVSRRRQDGQDSRKLRSLLEDRDALKEELAQENEKQRELQKEISGIEKRLTEVQKGVLTTSDAQRSQKRQAQKAIRTLENKLDRALVQFNEQLTKNGHLREELETLRVERARFQQVHHRLTQELQSIRKEIGEIIHLSTTAYEARAEAQSKMSMMREKAVKDLAQYNAEMKELERVIAHEQCLKEFMTIKCSERNGQDEGQEMGRRQFSEMREQRRMDSGEESMDMLQEVFERIHAVTGEDNLDMLVTRLIQVEDRNFALFNFVNEQNNESEALREQINQIRGEMEQFQVAGVQMEQQHHALLKESDQQQREVECKAGEYEQQAKAVSKILDQVKTGVNSIFFKMGGDHLARDDLLGSTAGISENNIMTYLGLVEQKTNEMVAMQAFLRSKDIDKDFNPKDLATFLLGQNPDMLRQSNAIQTTFTGDDHEPEESHLTDEEERPLSQGELRQRIMKGVMRKEGSLRQSGQRGHRSGHKADSGPLSLEALTL</sequence>
<evidence type="ECO:0000256" key="4">
    <source>
        <dbReference type="ARBA" id="ARBA00022729"/>
    </source>
</evidence>
<organism evidence="18 19">
    <name type="scientific">Merluccius polli</name>
    <name type="common">Benguela hake</name>
    <name type="synonym">Merluccius cadenati</name>
    <dbReference type="NCBI Taxonomy" id="89951"/>
    <lineage>
        <taxon>Eukaryota</taxon>
        <taxon>Metazoa</taxon>
        <taxon>Chordata</taxon>
        <taxon>Craniata</taxon>
        <taxon>Vertebrata</taxon>
        <taxon>Euteleostomi</taxon>
        <taxon>Actinopterygii</taxon>
        <taxon>Neopterygii</taxon>
        <taxon>Teleostei</taxon>
        <taxon>Neoteleostei</taxon>
        <taxon>Acanthomorphata</taxon>
        <taxon>Zeiogadaria</taxon>
        <taxon>Gadariae</taxon>
        <taxon>Gadiformes</taxon>
        <taxon>Gadoidei</taxon>
        <taxon>Merlucciidae</taxon>
        <taxon>Merluccius</taxon>
    </lineage>
</organism>
<feature type="domain" description="G-protein coupled receptors family 3 profile" evidence="17">
    <location>
        <begin position="1389"/>
        <end position="1642"/>
    </location>
</feature>
<feature type="coiled-coil region" evidence="14">
    <location>
        <begin position="1720"/>
        <end position="1787"/>
    </location>
</feature>
<dbReference type="InterPro" id="IPR038550">
    <property type="entry name" value="GPCR_3_9-Cys_sf"/>
</dbReference>
<evidence type="ECO:0000259" key="17">
    <source>
        <dbReference type="PROSITE" id="PS50259"/>
    </source>
</evidence>
<protein>
    <recommendedName>
        <fullName evidence="13">Taste receptor type 1 member 3</fullName>
    </recommendedName>
</protein>
<keyword evidence="11" id="KW-0807">Transducer</keyword>
<evidence type="ECO:0000313" key="18">
    <source>
        <dbReference type="EMBL" id="KAK0134485.1"/>
    </source>
</evidence>
<comment type="subcellular location">
    <subcellularLocation>
        <location evidence="1">Cell membrane</location>
        <topology evidence="1">Multi-pass membrane protein</topology>
    </subcellularLocation>
</comment>
<keyword evidence="7 14" id="KW-0175">Coiled coil</keyword>
<evidence type="ECO:0000256" key="6">
    <source>
        <dbReference type="ARBA" id="ARBA00023040"/>
    </source>
</evidence>
<dbReference type="InterPro" id="IPR011500">
    <property type="entry name" value="GPCR_3_9-Cys_dom"/>
</dbReference>
<keyword evidence="9 18" id="KW-0675">Receptor</keyword>
<evidence type="ECO:0000256" key="5">
    <source>
        <dbReference type="ARBA" id="ARBA00022989"/>
    </source>
</evidence>
<feature type="transmembrane region" description="Helical" evidence="16">
    <location>
        <begin position="616"/>
        <end position="637"/>
    </location>
</feature>
<comment type="caution">
    <text evidence="18">The sequence shown here is derived from an EMBL/GenBank/DDBJ whole genome shotgun (WGS) entry which is preliminary data.</text>
</comment>
<feature type="transmembrane region" description="Helical" evidence="16">
    <location>
        <begin position="2670"/>
        <end position="2691"/>
    </location>
</feature>
<feature type="transmembrane region" description="Helical" evidence="16">
    <location>
        <begin position="643"/>
        <end position="663"/>
    </location>
</feature>
<evidence type="ECO:0000313" key="19">
    <source>
        <dbReference type="Proteomes" id="UP001174136"/>
    </source>
</evidence>
<evidence type="ECO:0000256" key="12">
    <source>
        <dbReference type="ARBA" id="ARBA00038492"/>
    </source>
</evidence>
<dbReference type="EMBL" id="JAOPHQ010005701">
    <property type="protein sequence ID" value="KAK0134485.1"/>
    <property type="molecule type" value="Genomic_DNA"/>
</dbReference>
<dbReference type="PANTHER" id="PTHR24061">
    <property type="entry name" value="CALCIUM-SENSING RECEPTOR-RELATED"/>
    <property type="match status" value="1"/>
</dbReference>
<feature type="region of interest" description="Disordered" evidence="15">
    <location>
        <begin position="198"/>
        <end position="218"/>
    </location>
</feature>
<dbReference type="InterPro" id="IPR000068">
    <property type="entry name" value="GPCR_3_Ca_sens_rcpt-rel"/>
</dbReference>
<feature type="transmembrane region" description="Helical" evidence="16">
    <location>
        <begin position="422"/>
        <end position="444"/>
    </location>
</feature>
<dbReference type="Pfam" id="PF21773">
    <property type="entry name" value="ODAD1_CC"/>
    <property type="match status" value="1"/>
</dbReference>
<dbReference type="InterPro" id="IPR017978">
    <property type="entry name" value="GPCR_3_C"/>
</dbReference>
<accession>A0AA47M6C6</accession>
<dbReference type="Pfam" id="PF01094">
    <property type="entry name" value="ANF_receptor"/>
    <property type="match status" value="3"/>
</dbReference>
<dbReference type="Pfam" id="PF00003">
    <property type="entry name" value="7tm_3"/>
    <property type="match status" value="3"/>
</dbReference>
<feature type="transmembrane region" description="Helical" evidence="16">
    <location>
        <begin position="579"/>
        <end position="604"/>
    </location>
</feature>
<feature type="compositionally biased region" description="Basic and acidic residues" evidence="15">
    <location>
        <begin position="3216"/>
        <end position="3227"/>
    </location>
</feature>
<feature type="transmembrane region" description="Helical" evidence="16">
    <location>
        <begin position="1387"/>
        <end position="1409"/>
    </location>
</feature>
<keyword evidence="10" id="KW-0325">Glycoprotein</keyword>
<keyword evidence="4" id="KW-0732">Signal</keyword>
<evidence type="ECO:0000256" key="8">
    <source>
        <dbReference type="ARBA" id="ARBA00023136"/>
    </source>
</evidence>
<dbReference type="SMART" id="SM01411">
    <property type="entry name" value="Ephrin_rec_like"/>
    <property type="match status" value="3"/>
</dbReference>
<feature type="region of interest" description="Disordered" evidence="15">
    <location>
        <begin position="2252"/>
        <end position="2272"/>
    </location>
</feature>
<feature type="transmembrane region" description="Helical" evidence="16">
    <location>
        <begin position="2476"/>
        <end position="2498"/>
    </location>
</feature>
<keyword evidence="5 16" id="KW-1133">Transmembrane helix</keyword>
<dbReference type="Proteomes" id="UP001174136">
    <property type="component" value="Unassembled WGS sequence"/>
</dbReference>
<keyword evidence="2" id="KW-1003">Cell membrane</keyword>
<evidence type="ECO:0000256" key="10">
    <source>
        <dbReference type="ARBA" id="ARBA00023180"/>
    </source>
</evidence>
<feature type="transmembrane region" description="Helical" evidence="16">
    <location>
        <begin position="1581"/>
        <end position="1602"/>
    </location>
</feature>
<feature type="region of interest" description="Disordered" evidence="15">
    <location>
        <begin position="1163"/>
        <end position="1183"/>
    </location>
</feature>
<feature type="transmembrane region" description="Helical" evidence="16">
    <location>
        <begin position="2633"/>
        <end position="2658"/>
    </location>
</feature>
<dbReference type="PROSITE" id="PS50259">
    <property type="entry name" value="G_PROTEIN_RECEP_F3_4"/>
    <property type="match status" value="3"/>
</dbReference>
<evidence type="ECO:0000256" key="9">
    <source>
        <dbReference type="ARBA" id="ARBA00023170"/>
    </source>
</evidence>
<dbReference type="Gene3D" id="3.40.50.2300">
    <property type="match status" value="5"/>
</dbReference>
<evidence type="ECO:0000256" key="1">
    <source>
        <dbReference type="ARBA" id="ARBA00004651"/>
    </source>
</evidence>
<name>A0AA47M6C6_MERPO</name>
<dbReference type="PRINTS" id="PR00248">
    <property type="entry name" value="GPCRMGR"/>
</dbReference>
<evidence type="ECO:0000256" key="2">
    <source>
        <dbReference type="ARBA" id="ARBA00022475"/>
    </source>
</evidence>
<keyword evidence="3 16" id="KW-0812">Transmembrane</keyword>
<feature type="region of interest" description="Disordered" evidence="15">
    <location>
        <begin position="3214"/>
        <end position="3280"/>
    </location>
</feature>
<dbReference type="InterPro" id="IPR049258">
    <property type="entry name" value="ODAD1_CC"/>
</dbReference>
<proteinExistence type="inferred from homology"/>
<dbReference type="CDD" id="cd15290">
    <property type="entry name" value="7tmC_TAS1R3"/>
    <property type="match status" value="3"/>
</dbReference>
<reference evidence="18" key="1">
    <citation type="journal article" date="2023" name="Front. Mar. Sci.">
        <title>A new Merluccius polli reference genome to investigate the effects of global change in West African waters.</title>
        <authorList>
            <person name="Mateo J.L."/>
            <person name="Blanco-Fernandez C."/>
            <person name="Garcia-Vazquez E."/>
            <person name="Machado-Schiaffino G."/>
        </authorList>
    </citation>
    <scope>NUCLEOTIDE SEQUENCE</scope>
    <source>
        <strain evidence="18">C29</strain>
        <tissue evidence="18">Fin</tissue>
    </source>
</reference>
<dbReference type="GO" id="GO:0050917">
    <property type="term" value="P:sensory perception of umami taste"/>
    <property type="evidence" value="ECO:0007669"/>
    <property type="project" value="TreeGrafter"/>
</dbReference>
<dbReference type="GO" id="GO:0005886">
    <property type="term" value="C:plasma membrane"/>
    <property type="evidence" value="ECO:0007669"/>
    <property type="project" value="UniProtKB-SubCell"/>
</dbReference>
<feature type="domain" description="G-protein coupled receptors family 3 profile" evidence="17">
    <location>
        <begin position="2478"/>
        <end position="2739"/>
    </location>
</feature>
<feature type="transmembrane region" description="Helical" evidence="16">
    <location>
        <begin position="490"/>
        <end position="513"/>
    </location>
</feature>